<evidence type="ECO:0000256" key="5">
    <source>
        <dbReference type="ARBA" id="ARBA00022531"/>
    </source>
</evidence>
<evidence type="ECO:0000256" key="8">
    <source>
        <dbReference type="ARBA" id="ARBA00022836"/>
    </source>
</evidence>
<dbReference type="STRING" id="307507.A0A2V0P2V4"/>
<keyword evidence="11" id="KW-1185">Reference proteome</keyword>
<dbReference type="Pfam" id="PF01241">
    <property type="entry name" value="PSI_PSAK"/>
    <property type="match status" value="1"/>
</dbReference>
<dbReference type="GO" id="GO:0009507">
    <property type="term" value="C:chloroplast"/>
    <property type="evidence" value="ECO:0007669"/>
    <property type="project" value="UniProtKB-SubCell"/>
</dbReference>
<keyword evidence="5" id="KW-0602">Photosynthesis</keyword>
<reference evidence="10 11" key="1">
    <citation type="journal article" date="2018" name="Sci. Rep.">
        <title>Raphidocelis subcapitata (=Pseudokirchneriella subcapitata) provides an insight into genome evolution and environmental adaptations in the Sphaeropleales.</title>
        <authorList>
            <person name="Suzuki S."/>
            <person name="Yamaguchi H."/>
            <person name="Nakajima N."/>
            <person name="Kawachi M."/>
        </authorList>
    </citation>
    <scope>NUCLEOTIDE SEQUENCE [LARGE SCALE GENOMIC DNA]</scope>
    <source>
        <strain evidence="10 11">NIES-35</strain>
    </source>
</reference>
<keyword evidence="9" id="KW-0472">Membrane</keyword>
<evidence type="ECO:0000256" key="7">
    <source>
        <dbReference type="ARBA" id="ARBA00022692"/>
    </source>
</evidence>
<dbReference type="InterPro" id="IPR023618">
    <property type="entry name" value="PSI_PsaG/PsaK_dom"/>
</dbReference>
<evidence type="ECO:0000256" key="9">
    <source>
        <dbReference type="ARBA" id="ARBA00023136"/>
    </source>
</evidence>
<keyword evidence="6" id="KW-0934">Plastid</keyword>
<dbReference type="Proteomes" id="UP000247498">
    <property type="component" value="Unassembled WGS sequence"/>
</dbReference>
<accession>A0A2V0P2V4</accession>
<comment type="subcellular location">
    <subcellularLocation>
        <location evidence="1">Membrane</location>
        <topology evidence="1">Multi-pass membrane protein</topology>
    </subcellularLocation>
    <subcellularLocation>
        <location evidence="2">Plastid</location>
        <location evidence="2">Chloroplast</location>
    </subcellularLocation>
</comment>
<dbReference type="InterPro" id="IPR000549">
    <property type="entry name" value="PSI_PsaG/PsaK"/>
</dbReference>
<keyword evidence="8" id="KW-0603">Photosystem I</keyword>
<evidence type="ECO:0000256" key="1">
    <source>
        <dbReference type="ARBA" id="ARBA00004141"/>
    </source>
</evidence>
<evidence type="ECO:0000256" key="6">
    <source>
        <dbReference type="ARBA" id="ARBA00022640"/>
    </source>
</evidence>
<evidence type="ECO:0000256" key="2">
    <source>
        <dbReference type="ARBA" id="ARBA00004229"/>
    </source>
</evidence>
<dbReference type="PANTHER" id="PTHR34195">
    <property type="entry name" value="PHOTOSYSTEM I REACTION CENTER SUBUNIT V, CHLOROPLASTIC-RELATED"/>
    <property type="match status" value="1"/>
</dbReference>
<sequence>MIAQRQTLKAAAAQRSTVKVAAPSRRSVVVRADGGFIGSTTNQIMVVMTGLTLAAGRFGLAPTVKRGTTAGLKLVDRPNSSGVMSNDPSGFTIVDTLALGALGHVLGVGIVLGLRATGGL</sequence>
<dbReference type="PROSITE" id="PS01026">
    <property type="entry name" value="PHOTOSYSTEM_I_PSAGK"/>
    <property type="match status" value="1"/>
</dbReference>
<proteinExistence type="inferred from homology"/>
<comment type="similarity">
    <text evidence="3">Belongs to the PsaG/PsaK family.</text>
</comment>
<keyword evidence="4" id="KW-0150">Chloroplast</keyword>
<evidence type="ECO:0000256" key="4">
    <source>
        <dbReference type="ARBA" id="ARBA00022528"/>
    </source>
</evidence>
<dbReference type="OrthoDB" id="1904255at2759"/>
<evidence type="ECO:0000256" key="3">
    <source>
        <dbReference type="ARBA" id="ARBA00006458"/>
    </source>
</evidence>
<dbReference type="NCBIfam" id="TIGR03050">
    <property type="entry name" value="PS_I_psaK_plant"/>
    <property type="match status" value="1"/>
</dbReference>
<dbReference type="Gene3D" id="1.10.286.40">
    <property type="entry name" value="Chlorophyll a-b binding protein like"/>
    <property type="match status" value="1"/>
</dbReference>
<keyword evidence="7" id="KW-0812">Transmembrane</keyword>
<dbReference type="EMBL" id="BDRX01000039">
    <property type="protein sequence ID" value="GBF93232.1"/>
    <property type="molecule type" value="Genomic_DNA"/>
</dbReference>
<name>A0A2V0P2V4_9CHLO</name>
<comment type="caution">
    <text evidence="10">The sequence shown here is derived from an EMBL/GenBank/DDBJ whole genome shotgun (WGS) entry which is preliminary data.</text>
</comment>
<dbReference type="InterPro" id="IPR016370">
    <property type="entry name" value="PSI_PsaG/PsaK_pln"/>
</dbReference>
<protein>
    <submittedName>
        <fullName evidence="10">Photosystem I reaction center subunit psaK</fullName>
    </submittedName>
</protein>
<dbReference type="FunCoup" id="A0A2V0P2V4">
    <property type="interactions" value="519"/>
</dbReference>
<evidence type="ECO:0000313" key="10">
    <source>
        <dbReference type="EMBL" id="GBF93232.1"/>
    </source>
</evidence>
<dbReference type="GO" id="GO:0009522">
    <property type="term" value="C:photosystem I"/>
    <property type="evidence" value="ECO:0007669"/>
    <property type="project" value="UniProtKB-KW"/>
</dbReference>
<dbReference type="AlphaFoldDB" id="A0A2V0P2V4"/>
<gene>
    <name evidence="10" type="ORF">Rsub_05964</name>
</gene>
<evidence type="ECO:0000313" key="11">
    <source>
        <dbReference type="Proteomes" id="UP000247498"/>
    </source>
</evidence>
<dbReference type="GO" id="GO:0015979">
    <property type="term" value="P:photosynthesis"/>
    <property type="evidence" value="ECO:0007669"/>
    <property type="project" value="UniProtKB-KW"/>
</dbReference>
<dbReference type="PANTHER" id="PTHR34195:SF2">
    <property type="entry name" value="PHOTOSYSTEM I REACTION CENTER SUBUNIT PSAK, CHLOROPLASTIC"/>
    <property type="match status" value="1"/>
</dbReference>
<dbReference type="InterPro" id="IPR017493">
    <property type="entry name" value="PSI_PsaK_pln"/>
</dbReference>
<dbReference type="InParanoid" id="A0A2V0P2V4"/>
<organism evidence="10 11">
    <name type="scientific">Raphidocelis subcapitata</name>
    <dbReference type="NCBI Taxonomy" id="307507"/>
    <lineage>
        <taxon>Eukaryota</taxon>
        <taxon>Viridiplantae</taxon>
        <taxon>Chlorophyta</taxon>
        <taxon>core chlorophytes</taxon>
        <taxon>Chlorophyceae</taxon>
        <taxon>CS clade</taxon>
        <taxon>Sphaeropleales</taxon>
        <taxon>Selenastraceae</taxon>
        <taxon>Raphidocelis</taxon>
    </lineage>
</organism>